<proteinExistence type="predicted"/>
<evidence type="ECO:0000313" key="2">
    <source>
        <dbReference type="EMBL" id="KAF1984213.1"/>
    </source>
</evidence>
<dbReference type="AlphaFoldDB" id="A0A6G1GTD1"/>
<dbReference type="Proteomes" id="UP000800041">
    <property type="component" value="Unassembled WGS sequence"/>
</dbReference>
<dbReference type="InterPro" id="IPR036462">
    <property type="entry name" value="Fumarylacetoacetase_N_sf"/>
</dbReference>
<dbReference type="GO" id="GO:0009072">
    <property type="term" value="P:aromatic amino acid metabolic process"/>
    <property type="evidence" value="ECO:0007669"/>
    <property type="project" value="InterPro"/>
</dbReference>
<reference evidence="2" key="1">
    <citation type="journal article" date="2020" name="Stud. Mycol.">
        <title>101 Dothideomycetes genomes: a test case for predicting lifestyles and emergence of pathogens.</title>
        <authorList>
            <person name="Haridas S."/>
            <person name="Albert R."/>
            <person name="Binder M."/>
            <person name="Bloem J."/>
            <person name="Labutti K."/>
            <person name="Salamov A."/>
            <person name="Andreopoulos B."/>
            <person name="Baker S."/>
            <person name="Barry K."/>
            <person name="Bills G."/>
            <person name="Bluhm B."/>
            <person name="Cannon C."/>
            <person name="Castanera R."/>
            <person name="Culley D."/>
            <person name="Daum C."/>
            <person name="Ezra D."/>
            <person name="Gonzalez J."/>
            <person name="Henrissat B."/>
            <person name="Kuo A."/>
            <person name="Liang C."/>
            <person name="Lipzen A."/>
            <person name="Lutzoni F."/>
            <person name="Magnuson J."/>
            <person name="Mondo S."/>
            <person name="Nolan M."/>
            <person name="Ohm R."/>
            <person name="Pangilinan J."/>
            <person name="Park H.-J."/>
            <person name="Ramirez L."/>
            <person name="Alfaro M."/>
            <person name="Sun H."/>
            <person name="Tritt A."/>
            <person name="Yoshinaga Y."/>
            <person name="Zwiers L.-H."/>
            <person name="Turgeon B."/>
            <person name="Goodwin S."/>
            <person name="Spatafora J."/>
            <person name="Crous P."/>
            <person name="Grigoriev I."/>
        </authorList>
    </citation>
    <scope>NUCLEOTIDE SEQUENCE</scope>
    <source>
        <strain evidence="2">CBS 113979</strain>
    </source>
</reference>
<dbReference type="SUPFAM" id="SSF63433">
    <property type="entry name" value="Fumarylacetoacetate hydrolase, FAH, N-terminal domain"/>
    <property type="match status" value="1"/>
</dbReference>
<feature type="domain" description="Fumarylacetoacetase N-terminal" evidence="1">
    <location>
        <begin position="20"/>
        <end position="103"/>
    </location>
</feature>
<dbReference type="EMBL" id="ML977169">
    <property type="protein sequence ID" value="KAF1984213.1"/>
    <property type="molecule type" value="Genomic_DNA"/>
</dbReference>
<keyword evidence="3" id="KW-1185">Reference proteome</keyword>
<protein>
    <recommendedName>
        <fullName evidence="1">Fumarylacetoacetase N-terminal domain-containing protein</fullName>
    </recommendedName>
</protein>
<accession>A0A6G1GTD1</accession>
<evidence type="ECO:0000313" key="3">
    <source>
        <dbReference type="Proteomes" id="UP000800041"/>
    </source>
</evidence>
<sequence>MSASSNFSVPAASPYSLHVIPLGVFSSTTRPRPRCCTRIGDYIVDLSSAAFHGVIEVSDPTTLLEPDLEAFTALGAETVNDVRAQLATIYENPGFLARSCLVPLDMEHDPVKLHLDFCVPEGFGEGVHRIPSQEKKVQFEVETKPSEYCLPNMTLIEAETEERRDSFDLALQQKKASPTTAEVPKEWAGCRRVSTPWAGTGVVSLPCGDAI</sequence>
<dbReference type="Pfam" id="PF09298">
    <property type="entry name" value="FAA_hydrolase_N"/>
    <property type="match status" value="1"/>
</dbReference>
<dbReference type="InterPro" id="IPR015377">
    <property type="entry name" value="Fumarylacetoacetase_N"/>
</dbReference>
<organism evidence="2 3">
    <name type="scientific">Aulographum hederae CBS 113979</name>
    <dbReference type="NCBI Taxonomy" id="1176131"/>
    <lineage>
        <taxon>Eukaryota</taxon>
        <taxon>Fungi</taxon>
        <taxon>Dikarya</taxon>
        <taxon>Ascomycota</taxon>
        <taxon>Pezizomycotina</taxon>
        <taxon>Dothideomycetes</taxon>
        <taxon>Pleosporomycetidae</taxon>
        <taxon>Aulographales</taxon>
        <taxon>Aulographaceae</taxon>
    </lineage>
</organism>
<dbReference type="GO" id="GO:0004334">
    <property type="term" value="F:fumarylacetoacetase activity"/>
    <property type="evidence" value="ECO:0007669"/>
    <property type="project" value="InterPro"/>
</dbReference>
<dbReference type="Gene3D" id="2.30.30.230">
    <property type="entry name" value="Fumarylacetoacetase, N-terminal domain"/>
    <property type="match status" value="1"/>
</dbReference>
<gene>
    <name evidence="2" type="ORF">K402DRAFT_423026</name>
</gene>
<name>A0A6G1GTD1_9PEZI</name>
<evidence type="ECO:0000259" key="1">
    <source>
        <dbReference type="Pfam" id="PF09298"/>
    </source>
</evidence>